<dbReference type="Proteomes" id="UP000003577">
    <property type="component" value="Unassembled WGS sequence"/>
</dbReference>
<dbReference type="HOGENOM" id="CLU_2371078_0_0_9"/>
<comment type="caution">
    <text evidence="1">The sequence shown here is derived from an EMBL/GenBank/DDBJ whole genome shotgun (WGS) entry which is preliminary data.</text>
</comment>
<accession>A5KPG5</accession>
<proteinExistence type="predicted"/>
<name>A5KPG5_9FIRM</name>
<evidence type="ECO:0000313" key="2">
    <source>
        <dbReference type="Proteomes" id="UP000003577"/>
    </source>
</evidence>
<gene>
    <name evidence="1" type="ORF">RUMTOR_02149</name>
</gene>
<dbReference type="AlphaFoldDB" id="A5KPG5"/>
<protein>
    <submittedName>
        <fullName evidence="1">Uncharacterized protein</fullName>
    </submittedName>
</protein>
<reference evidence="1 2" key="2">
    <citation type="submission" date="2007-04" db="EMBL/GenBank/DDBJ databases">
        <title>Draft genome sequence of Ruminococcus torques (ATCC 27756).</title>
        <authorList>
            <person name="Sudarsanam P."/>
            <person name="Ley R."/>
            <person name="Guruge J."/>
            <person name="Turnbaugh P.J."/>
            <person name="Mahowald M."/>
            <person name="Liep D."/>
            <person name="Gordon J."/>
        </authorList>
    </citation>
    <scope>NUCLEOTIDE SEQUENCE [LARGE SCALE GENOMIC DNA]</scope>
    <source>
        <strain evidence="1 2">ATCC 27756</strain>
    </source>
</reference>
<dbReference type="EMBL" id="AAVP02000012">
    <property type="protein sequence ID" value="EDK23641.1"/>
    <property type="molecule type" value="Genomic_DNA"/>
</dbReference>
<organism evidence="1 2">
    <name type="scientific">[Ruminococcus] torques ATCC 27756</name>
    <dbReference type="NCBI Taxonomy" id="411460"/>
    <lineage>
        <taxon>Bacteria</taxon>
        <taxon>Bacillati</taxon>
        <taxon>Bacillota</taxon>
        <taxon>Clostridia</taxon>
        <taxon>Lachnospirales</taxon>
        <taxon>Lachnospiraceae</taxon>
        <taxon>Mediterraneibacter</taxon>
    </lineage>
</organism>
<evidence type="ECO:0000313" key="1">
    <source>
        <dbReference type="EMBL" id="EDK23641.1"/>
    </source>
</evidence>
<reference evidence="1 2" key="1">
    <citation type="submission" date="2007-03" db="EMBL/GenBank/DDBJ databases">
        <authorList>
            <person name="Fulton L."/>
            <person name="Clifton S."/>
            <person name="Fulton B."/>
            <person name="Xu J."/>
            <person name="Minx P."/>
            <person name="Pepin K.H."/>
            <person name="Johnson M."/>
            <person name="Thiruvilangam P."/>
            <person name="Bhonagiri V."/>
            <person name="Nash W.E."/>
            <person name="Mardis E.R."/>
            <person name="Wilson R.K."/>
        </authorList>
    </citation>
    <scope>NUCLEOTIDE SEQUENCE [LARGE SCALE GENOMIC DNA]</scope>
    <source>
        <strain evidence="1 2">ATCC 27756</strain>
    </source>
</reference>
<sequence length="95" mass="11161">MADNQRGRSKADGTSIWLKRSGRFTVVDVLFAESRLFYQYFSRFVNHKQINRSDFVLDKKTENIVTNEINRSLFTEVVYKGFPFDRLLLEVEGGF</sequence>
<dbReference type="RefSeq" id="WP_004847323.1">
    <property type="nucleotide sequence ID" value="NZ_DS264364.1"/>
</dbReference>
<dbReference type="PaxDb" id="411460-RUMTOR_02149"/>